<keyword evidence="7" id="KW-0963">Cytoplasm</keyword>
<dbReference type="Gene3D" id="3.65.10.10">
    <property type="entry name" value="Enolpyruvate transferase domain"/>
    <property type="match status" value="2"/>
</dbReference>
<evidence type="ECO:0000256" key="3">
    <source>
        <dbReference type="ARBA" id="ARBA00022605"/>
    </source>
</evidence>
<evidence type="ECO:0000256" key="7">
    <source>
        <dbReference type="HAMAP-Rule" id="MF_00210"/>
    </source>
</evidence>
<reference evidence="9 10" key="1">
    <citation type="submission" date="2018-09" db="EMBL/GenBank/DDBJ databases">
        <title>Murine metabolic-syndrome-specific gut microbial biobank.</title>
        <authorList>
            <person name="Liu C."/>
        </authorList>
    </citation>
    <scope>NUCLEOTIDE SEQUENCE [LARGE SCALE GENOMIC DNA]</scope>
    <source>
        <strain evidence="9 10">0.1xD8-82</strain>
    </source>
</reference>
<feature type="binding site" evidence="7">
    <location>
        <position position="24"/>
    </location>
    <ligand>
        <name>3-phosphoshikimate</name>
        <dbReference type="ChEBI" id="CHEBI:145989"/>
    </ligand>
</feature>
<dbReference type="InterPro" id="IPR006264">
    <property type="entry name" value="EPSP_synthase"/>
</dbReference>
<keyword evidence="4 7" id="KW-0808">Transferase</keyword>
<dbReference type="GO" id="GO:0003866">
    <property type="term" value="F:3-phosphoshikimate 1-carboxyvinyltransferase activity"/>
    <property type="evidence" value="ECO:0007669"/>
    <property type="project" value="UniProtKB-UniRule"/>
</dbReference>
<feature type="binding site" evidence="7">
    <location>
        <position position="173"/>
    </location>
    <ligand>
        <name>phosphoenolpyruvate</name>
        <dbReference type="ChEBI" id="CHEBI:58702"/>
    </ligand>
</feature>
<comment type="similarity">
    <text evidence="2 7">Belongs to the EPSP synthase family.</text>
</comment>
<organism evidence="9 10">
    <name type="scientific">Parablautia intestinalis</name>
    <dbReference type="NCBI Taxonomy" id="2320100"/>
    <lineage>
        <taxon>Bacteria</taxon>
        <taxon>Bacillati</taxon>
        <taxon>Bacillota</taxon>
        <taxon>Clostridia</taxon>
        <taxon>Lachnospirales</taxon>
        <taxon>Lachnospiraceae</taxon>
        <taxon>Parablautia</taxon>
    </lineage>
</organism>
<evidence type="ECO:0000256" key="4">
    <source>
        <dbReference type="ARBA" id="ARBA00022679"/>
    </source>
</evidence>
<feature type="binding site" evidence="7">
    <location>
        <position position="415"/>
    </location>
    <ligand>
        <name>phosphoenolpyruvate</name>
        <dbReference type="ChEBI" id="CHEBI:58702"/>
    </ligand>
</feature>
<comment type="pathway">
    <text evidence="1 7">Metabolic intermediate biosynthesis; chorismate biosynthesis; chorismate from D-erythrose 4-phosphate and phosphoenolpyruvate: step 6/7.</text>
</comment>
<evidence type="ECO:0000259" key="8">
    <source>
        <dbReference type="Pfam" id="PF00275"/>
    </source>
</evidence>
<evidence type="ECO:0000256" key="6">
    <source>
        <dbReference type="ARBA" id="ARBA00044633"/>
    </source>
</evidence>
<dbReference type="InterPro" id="IPR013792">
    <property type="entry name" value="RNA3'P_cycl/enolpyr_Trfase_a/b"/>
</dbReference>
<evidence type="ECO:0000256" key="2">
    <source>
        <dbReference type="ARBA" id="ARBA00009948"/>
    </source>
</evidence>
<comment type="function">
    <text evidence="7">Catalyzes the transfer of the enolpyruvyl moiety of phosphoenolpyruvate (PEP) to the 5-hydroxyl of shikimate-3-phosphate (S3P) to produce enolpyruvyl shikimate-3-phosphate and inorganic phosphate.</text>
</comment>
<dbReference type="AlphaFoldDB" id="A0A3A9B2D0"/>
<dbReference type="SUPFAM" id="SSF55205">
    <property type="entry name" value="EPT/RTPC-like"/>
    <property type="match status" value="1"/>
</dbReference>
<dbReference type="GO" id="GO:0005737">
    <property type="term" value="C:cytoplasm"/>
    <property type="evidence" value="ECO:0007669"/>
    <property type="project" value="UniProtKB-SubCell"/>
</dbReference>
<dbReference type="Pfam" id="PF00275">
    <property type="entry name" value="EPSP_synthase"/>
    <property type="match status" value="1"/>
</dbReference>
<dbReference type="HAMAP" id="MF_00210">
    <property type="entry name" value="EPSP_synth"/>
    <property type="match status" value="1"/>
</dbReference>
<dbReference type="Proteomes" id="UP000280696">
    <property type="component" value="Unassembled WGS sequence"/>
</dbReference>
<feature type="binding site" evidence="7">
    <location>
        <position position="24"/>
    </location>
    <ligand>
        <name>phosphoenolpyruvate</name>
        <dbReference type="ChEBI" id="CHEBI:58702"/>
    </ligand>
</feature>
<dbReference type="CDD" id="cd01556">
    <property type="entry name" value="EPSP_synthase"/>
    <property type="match status" value="1"/>
</dbReference>
<feature type="binding site" evidence="7">
    <location>
        <position position="171"/>
    </location>
    <ligand>
        <name>3-phosphoshikimate</name>
        <dbReference type="ChEBI" id="CHEBI:145989"/>
    </ligand>
</feature>
<evidence type="ECO:0000256" key="5">
    <source>
        <dbReference type="ARBA" id="ARBA00023141"/>
    </source>
</evidence>
<feature type="binding site" evidence="7">
    <location>
        <position position="173"/>
    </location>
    <ligand>
        <name>3-phosphoshikimate</name>
        <dbReference type="ChEBI" id="CHEBI:145989"/>
    </ligand>
</feature>
<feature type="domain" description="Enolpyruvate transferase" evidence="8">
    <location>
        <begin position="15"/>
        <end position="423"/>
    </location>
</feature>
<evidence type="ECO:0000256" key="1">
    <source>
        <dbReference type="ARBA" id="ARBA00004811"/>
    </source>
</evidence>
<feature type="binding site" evidence="7">
    <location>
        <position position="125"/>
    </location>
    <ligand>
        <name>phosphoenolpyruvate</name>
        <dbReference type="ChEBI" id="CHEBI:58702"/>
    </ligand>
</feature>
<feature type="binding site" evidence="7">
    <location>
        <position position="29"/>
    </location>
    <ligand>
        <name>3-phosphoshikimate</name>
        <dbReference type="ChEBI" id="CHEBI:145989"/>
    </ligand>
</feature>
<dbReference type="PIRSF" id="PIRSF000505">
    <property type="entry name" value="EPSPS"/>
    <property type="match status" value="1"/>
</dbReference>
<sequence length="428" mass="47471">MGNKYSVKKLGKMQEIRVQVPGSKSITNRALLLAALSDYRCTLHGILFSDDSEAFLDCLGKLGFEIMINRSEKSVIVQGQGGAIPNRCVCIDVRSAGTAARFLTVMLALAGGEYEMQASPQMCKRPMKPLLDELEKAGVSFEFLGEYGHFPFLMKSRKVSLKEISIDTGISSQFASALLMSGVLLKDGLKVFLSGNRPDGAYIKMTIAMMEQFGIPVMKDGRSCMVPHMDSFGLKEYQIEPDVSGACYFYAMAPLLGTDVFVENVHMNSLQGDIKFLKVLKDMGCGLEDESEGVRILGKGITEYAGQDISMKDFSDQTMTMAVLAPFAKSPTLIRNIGHIRFQETDRIKAVLTELSRMGIVCEEVLDVDGIRIMPGEIKECEIETYEDHRMAMAFTLIGLKTGKIAIKNPQCCRKTFENYFEIIENLY</sequence>
<dbReference type="EC" id="2.5.1.19" evidence="7"/>
<dbReference type="OrthoDB" id="9809920at2"/>
<feature type="binding site" evidence="7">
    <location>
        <position position="390"/>
    </location>
    <ligand>
        <name>phosphoenolpyruvate</name>
        <dbReference type="ChEBI" id="CHEBI:58702"/>
    </ligand>
</feature>
<comment type="catalytic activity">
    <reaction evidence="6">
        <text>3-phosphoshikimate + phosphoenolpyruvate = 5-O-(1-carboxyvinyl)-3-phosphoshikimate + phosphate</text>
        <dbReference type="Rhea" id="RHEA:21256"/>
        <dbReference type="ChEBI" id="CHEBI:43474"/>
        <dbReference type="ChEBI" id="CHEBI:57701"/>
        <dbReference type="ChEBI" id="CHEBI:58702"/>
        <dbReference type="ChEBI" id="CHEBI:145989"/>
        <dbReference type="EC" id="2.5.1.19"/>
    </reaction>
    <physiologicalReaction direction="left-to-right" evidence="6">
        <dbReference type="Rhea" id="RHEA:21257"/>
    </physiologicalReaction>
</comment>
<dbReference type="NCBIfam" id="TIGR01356">
    <property type="entry name" value="aroA"/>
    <property type="match status" value="1"/>
</dbReference>
<feature type="binding site" evidence="7">
    <location>
        <position position="25"/>
    </location>
    <ligand>
        <name>3-phosphoshikimate</name>
        <dbReference type="ChEBI" id="CHEBI:145989"/>
    </ligand>
</feature>
<dbReference type="InterPro" id="IPR036968">
    <property type="entry name" value="Enolpyruvate_Tfrase_sf"/>
</dbReference>
<evidence type="ECO:0000313" key="10">
    <source>
        <dbReference type="Proteomes" id="UP000280696"/>
    </source>
</evidence>
<keyword evidence="3 7" id="KW-0028">Amino-acid biosynthesis</keyword>
<comment type="subcellular location">
    <subcellularLocation>
        <location evidence="7">Cytoplasm</location>
    </subcellularLocation>
</comment>
<dbReference type="GO" id="GO:0009073">
    <property type="term" value="P:aromatic amino acid family biosynthetic process"/>
    <property type="evidence" value="ECO:0007669"/>
    <property type="project" value="UniProtKB-KW"/>
</dbReference>
<dbReference type="PANTHER" id="PTHR21090:SF5">
    <property type="entry name" value="PENTAFUNCTIONAL AROM POLYPEPTIDE"/>
    <property type="match status" value="1"/>
</dbReference>
<dbReference type="GO" id="GO:0008652">
    <property type="term" value="P:amino acid biosynthetic process"/>
    <property type="evidence" value="ECO:0007669"/>
    <property type="project" value="UniProtKB-KW"/>
</dbReference>
<comment type="caution">
    <text evidence="7">Lacks conserved residue(s) required for the propagation of feature annotation.</text>
</comment>
<feature type="binding site" evidence="7">
    <location>
        <position position="172"/>
    </location>
    <ligand>
        <name>3-phosphoshikimate</name>
        <dbReference type="ChEBI" id="CHEBI:145989"/>
    </ligand>
</feature>
<dbReference type="InterPro" id="IPR001986">
    <property type="entry name" value="Enolpyruvate_Tfrase_dom"/>
</dbReference>
<gene>
    <name evidence="7 9" type="primary">aroA</name>
    <name evidence="9" type="ORF">D7V94_05905</name>
</gene>
<feature type="binding site" evidence="7">
    <location>
        <position position="343"/>
    </location>
    <ligand>
        <name>3-phosphoshikimate</name>
        <dbReference type="ChEBI" id="CHEBI:145989"/>
    </ligand>
</feature>
<dbReference type="PANTHER" id="PTHR21090">
    <property type="entry name" value="AROM/DEHYDROQUINATE SYNTHASE"/>
    <property type="match status" value="1"/>
</dbReference>
<dbReference type="RefSeq" id="WP_120467736.1">
    <property type="nucleotide sequence ID" value="NZ_RAYQ01000004.1"/>
</dbReference>
<keyword evidence="10" id="KW-1185">Reference proteome</keyword>
<dbReference type="EMBL" id="RAYQ01000004">
    <property type="protein sequence ID" value="RKI92845.1"/>
    <property type="molecule type" value="Genomic_DNA"/>
</dbReference>
<name>A0A3A9B2D0_9FIRM</name>
<comment type="subunit">
    <text evidence="7">Monomer.</text>
</comment>
<accession>A0A3A9B2D0</accession>
<evidence type="ECO:0000313" key="9">
    <source>
        <dbReference type="EMBL" id="RKI92845.1"/>
    </source>
</evidence>
<proteinExistence type="inferred from homology"/>
<feature type="binding site" evidence="7">
    <location>
        <position position="97"/>
    </location>
    <ligand>
        <name>phosphoenolpyruvate</name>
        <dbReference type="ChEBI" id="CHEBI:58702"/>
    </ligand>
</feature>
<comment type="caution">
    <text evidence="9">The sequence shown here is derived from an EMBL/GenBank/DDBJ whole genome shotgun (WGS) entry which is preliminary data.</text>
</comment>
<dbReference type="UniPathway" id="UPA00053">
    <property type="reaction ID" value="UER00089"/>
</dbReference>
<feature type="binding site" evidence="7">
    <location>
        <position position="347"/>
    </location>
    <ligand>
        <name>phosphoenolpyruvate</name>
        <dbReference type="ChEBI" id="CHEBI:58702"/>
    </ligand>
</feature>
<feature type="binding site" evidence="7">
    <location>
        <position position="316"/>
    </location>
    <ligand>
        <name>3-phosphoshikimate</name>
        <dbReference type="ChEBI" id="CHEBI:145989"/>
    </ligand>
</feature>
<dbReference type="GO" id="GO:0009423">
    <property type="term" value="P:chorismate biosynthetic process"/>
    <property type="evidence" value="ECO:0007669"/>
    <property type="project" value="UniProtKB-UniRule"/>
</dbReference>
<keyword evidence="5 7" id="KW-0057">Aromatic amino acid biosynthesis</keyword>
<feature type="active site" description="Proton acceptor" evidence="7">
    <location>
        <position position="316"/>
    </location>
</feature>
<protein>
    <recommendedName>
        <fullName evidence="7">3-phosphoshikimate 1-carboxyvinyltransferase</fullName>
        <ecNumber evidence="7">2.5.1.19</ecNumber>
    </recommendedName>
    <alternativeName>
        <fullName evidence="7">5-enolpyruvylshikimate-3-phosphate synthase</fullName>
        <shortName evidence="7">EPSP synthase</shortName>
        <shortName evidence="7">EPSPS</shortName>
    </alternativeName>
</protein>